<accession>A0ABC9Y288</accession>
<name>A0ABC9Y288_GRUJA</name>
<sequence>MKERYPFKEDDVCCSGKWTTMERCIQYLRELAMQKMIYYDPDNAQLPTDTDEVQCTPPMWRKLEGSTPSSYARSLAVMDWEDEEGPTVDKSASCQLQQYKENLSSSLVSAVEKLAQQLKEDRSYSPPVRTSISAVLSKRSSAQERGYREYTPQGTLWFYLREPRRGCEEVGWKTYLDPTGTGT</sequence>
<reference evidence="1 2" key="1">
    <citation type="submission" date="2024-06" db="EMBL/GenBank/DDBJ databases">
        <title>The draft genome of Grus japonensis, version 3.</title>
        <authorList>
            <person name="Nabeshima K."/>
            <person name="Suzuki S."/>
            <person name="Onuma M."/>
        </authorList>
    </citation>
    <scope>NUCLEOTIDE SEQUENCE [LARGE SCALE GENOMIC DNA]</scope>
    <source>
        <strain evidence="1 2">451A</strain>
    </source>
</reference>
<proteinExistence type="predicted"/>
<gene>
    <name evidence="1" type="ORF">GRJ2_002869700</name>
</gene>
<dbReference type="Proteomes" id="UP001623348">
    <property type="component" value="Unassembled WGS sequence"/>
</dbReference>
<evidence type="ECO:0000313" key="2">
    <source>
        <dbReference type="Proteomes" id="UP001623348"/>
    </source>
</evidence>
<evidence type="ECO:0000313" key="1">
    <source>
        <dbReference type="EMBL" id="GAB0204041.1"/>
    </source>
</evidence>
<dbReference type="EMBL" id="BAAFJT010000040">
    <property type="protein sequence ID" value="GAB0204041.1"/>
    <property type="molecule type" value="Genomic_DNA"/>
</dbReference>
<comment type="caution">
    <text evidence="1">The sequence shown here is derived from an EMBL/GenBank/DDBJ whole genome shotgun (WGS) entry which is preliminary data.</text>
</comment>
<protein>
    <submittedName>
        <fullName evidence="1">Uncharacterized protein</fullName>
    </submittedName>
</protein>
<keyword evidence="2" id="KW-1185">Reference proteome</keyword>
<dbReference type="AlphaFoldDB" id="A0ABC9Y288"/>
<organism evidence="1 2">
    <name type="scientific">Grus japonensis</name>
    <name type="common">Japanese crane</name>
    <name type="synonym">Red-crowned crane</name>
    <dbReference type="NCBI Taxonomy" id="30415"/>
    <lineage>
        <taxon>Eukaryota</taxon>
        <taxon>Metazoa</taxon>
        <taxon>Chordata</taxon>
        <taxon>Craniata</taxon>
        <taxon>Vertebrata</taxon>
        <taxon>Euteleostomi</taxon>
        <taxon>Archelosauria</taxon>
        <taxon>Archosauria</taxon>
        <taxon>Dinosauria</taxon>
        <taxon>Saurischia</taxon>
        <taxon>Theropoda</taxon>
        <taxon>Coelurosauria</taxon>
        <taxon>Aves</taxon>
        <taxon>Neognathae</taxon>
        <taxon>Neoaves</taxon>
        <taxon>Gruiformes</taxon>
        <taxon>Gruidae</taxon>
        <taxon>Grus</taxon>
    </lineage>
</organism>